<name>A0A448WZA8_9PLAT</name>
<evidence type="ECO:0000313" key="2">
    <source>
        <dbReference type="Proteomes" id="UP000784294"/>
    </source>
</evidence>
<accession>A0A448WZA8</accession>
<reference evidence="1" key="1">
    <citation type="submission" date="2018-11" db="EMBL/GenBank/DDBJ databases">
        <authorList>
            <consortium name="Pathogen Informatics"/>
        </authorList>
    </citation>
    <scope>NUCLEOTIDE SEQUENCE</scope>
</reference>
<dbReference type="AlphaFoldDB" id="A0A448WZA8"/>
<evidence type="ECO:0000313" key="1">
    <source>
        <dbReference type="EMBL" id="VEL23912.1"/>
    </source>
</evidence>
<organism evidence="1 2">
    <name type="scientific">Protopolystoma xenopodis</name>
    <dbReference type="NCBI Taxonomy" id="117903"/>
    <lineage>
        <taxon>Eukaryota</taxon>
        <taxon>Metazoa</taxon>
        <taxon>Spiralia</taxon>
        <taxon>Lophotrochozoa</taxon>
        <taxon>Platyhelminthes</taxon>
        <taxon>Monogenea</taxon>
        <taxon>Polyopisthocotylea</taxon>
        <taxon>Polystomatidea</taxon>
        <taxon>Polystomatidae</taxon>
        <taxon>Protopolystoma</taxon>
    </lineage>
</organism>
<protein>
    <submittedName>
        <fullName evidence="1">Uncharacterized protein</fullName>
    </submittedName>
</protein>
<sequence length="67" mass="7340">MSVSIYMLAQLLKLRPGWDASGPEGIGQSVLKTASCLGALQCFQQTWTALGSVWLYGNYTDRQSDQV</sequence>
<dbReference type="EMBL" id="CAAALY010064764">
    <property type="protein sequence ID" value="VEL23912.1"/>
    <property type="molecule type" value="Genomic_DNA"/>
</dbReference>
<dbReference type="Proteomes" id="UP000784294">
    <property type="component" value="Unassembled WGS sequence"/>
</dbReference>
<comment type="caution">
    <text evidence="1">The sequence shown here is derived from an EMBL/GenBank/DDBJ whole genome shotgun (WGS) entry which is preliminary data.</text>
</comment>
<proteinExistence type="predicted"/>
<keyword evidence="2" id="KW-1185">Reference proteome</keyword>
<gene>
    <name evidence="1" type="ORF">PXEA_LOCUS17352</name>
</gene>